<dbReference type="InterPro" id="IPR000719">
    <property type="entry name" value="Prot_kinase_dom"/>
</dbReference>
<feature type="compositionally biased region" description="Gly residues" evidence="6">
    <location>
        <begin position="629"/>
        <end position="645"/>
    </location>
</feature>
<dbReference type="PROSITE" id="PS00107">
    <property type="entry name" value="PROTEIN_KINASE_ATP"/>
    <property type="match status" value="1"/>
</dbReference>
<keyword evidence="7" id="KW-0812">Transmembrane</keyword>
<feature type="compositionally biased region" description="Pro residues" evidence="6">
    <location>
        <begin position="331"/>
        <end position="349"/>
    </location>
</feature>
<gene>
    <name evidence="9" type="ORF">HUT08_19970</name>
</gene>
<feature type="transmembrane region" description="Helical" evidence="7">
    <location>
        <begin position="472"/>
        <end position="494"/>
    </location>
</feature>
<dbReference type="GO" id="GO:0004674">
    <property type="term" value="F:protein serine/threonine kinase activity"/>
    <property type="evidence" value="ECO:0007669"/>
    <property type="project" value="TreeGrafter"/>
</dbReference>
<dbReference type="EMBL" id="CP054929">
    <property type="protein sequence ID" value="QKW51436.1"/>
    <property type="molecule type" value="Genomic_DNA"/>
</dbReference>
<reference evidence="9 10" key="1">
    <citation type="submission" date="2020-06" db="EMBL/GenBank/DDBJ databases">
        <title>Genome mining for natural products.</title>
        <authorList>
            <person name="Zhang B."/>
            <person name="Shi J."/>
            <person name="Ge H."/>
        </authorList>
    </citation>
    <scope>NUCLEOTIDE SEQUENCE [LARGE SCALE GENOMIC DNA]</scope>
    <source>
        <strain evidence="9 10">NA00687</strain>
    </source>
</reference>
<evidence type="ECO:0000259" key="8">
    <source>
        <dbReference type="PROSITE" id="PS50011"/>
    </source>
</evidence>
<dbReference type="PROSITE" id="PS00108">
    <property type="entry name" value="PROTEIN_KINASE_ST"/>
    <property type="match status" value="1"/>
</dbReference>
<feature type="transmembrane region" description="Helical" evidence="7">
    <location>
        <begin position="506"/>
        <end position="524"/>
    </location>
</feature>
<dbReference type="InterPro" id="IPR008271">
    <property type="entry name" value="Ser/Thr_kinase_AS"/>
</dbReference>
<evidence type="ECO:0000256" key="3">
    <source>
        <dbReference type="ARBA" id="ARBA00022777"/>
    </source>
</evidence>
<dbReference type="InterPro" id="IPR017441">
    <property type="entry name" value="Protein_kinase_ATP_BS"/>
</dbReference>
<evidence type="ECO:0000256" key="6">
    <source>
        <dbReference type="SAM" id="MobiDB-lite"/>
    </source>
</evidence>
<evidence type="ECO:0000256" key="4">
    <source>
        <dbReference type="ARBA" id="ARBA00022840"/>
    </source>
</evidence>
<keyword evidence="7" id="KW-1133">Transmembrane helix</keyword>
<dbReference type="InterPro" id="IPR025565">
    <property type="entry name" value="DUF4328"/>
</dbReference>
<dbReference type="Pfam" id="PF14219">
    <property type="entry name" value="DUF4328"/>
    <property type="match status" value="1"/>
</dbReference>
<sequence length="645" mass="68148">MEDLGADDPRWIGEYRLLSRLGEGGMGRVYLARSARGRTVAVKLVRGELANQSDFRRRFQAEVRAAQRVGGDWTAPVLDADTEAATPWVATGYIGGPSLHHVVTEDHGPLPENSVRALARGLALALRDIHGAGLIHRDLKPSNVLITIDGPRVIDFGIARALDSVGDTGLTMTGAVVGSPGFMSPEQVRGDPITAASDLFCLGSVLAFAATGRSPFGTVDSGVHALMYRVAQEAPDLTGLPEGLRELIDGCLTKDPARRFTLDQVLAHAGGAGPDGAGALAAGQVGGGDAGPWLPGELLARLGRDALRLLEAEMPQTGVGFAPLGGATPPGGQPPAQPRTPGTPPPSTPPGTQFGPPMPPGPQISGQPPMTTTHAAYAGQPTMGPHAGHPHTGVAAPLYPTTHVGYRPPAVWRSPRGLANATVVLFSIGLLIMLMDLIFSLRLYGTYDDFFSDTVDSTALEDDEGVTEGFDALWFFLSIPMVVLWVIWFRRVYVNAQALAPGRQRFSSGLAAGAWFIPVVQFWFPKQMANDVWTTSAPPTPAGYPPQPGTGRGLLNTWWVLFLAMLVMNTISFFVFADAETYGEHQTSVAWSVFADVVSIPCAVFAIAVVVRLSALQERRVTGQPMPGQGAGPGGYGSPYGPGLR</sequence>
<keyword evidence="1" id="KW-0808">Transferase</keyword>
<keyword evidence="4 5" id="KW-0067">ATP-binding</keyword>
<keyword evidence="2 5" id="KW-0547">Nucleotide-binding</keyword>
<dbReference type="Gene3D" id="1.10.510.10">
    <property type="entry name" value="Transferase(Phosphotransferase) domain 1"/>
    <property type="match status" value="1"/>
</dbReference>
<accession>A0A7H8NAR1</accession>
<dbReference type="Pfam" id="PF00069">
    <property type="entry name" value="Pkinase"/>
    <property type="match status" value="1"/>
</dbReference>
<dbReference type="RefSeq" id="WP_176163156.1">
    <property type="nucleotide sequence ID" value="NZ_CP054929.1"/>
</dbReference>
<name>A0A7H8NAR1_9ACTN</name>
<evidence type="ECO:0000256" key="2">
    <source>
        <dbReference type="ARBA" id="ARBA00022741"/>
    </source>
</evidence>
<dbReference type="GO" id="GO:0005524">
    <property type="term" value="F:ATP binding"/>
    <property type="evidence" value="ECO:0007669"/>
    <property type="project" value="UniProtKB-UniRule"/>
</dbReference>
<dbReference type="PROSITE" id="PS50011">
    <property type="entry name" value="PROTEIN_KINASE_DOM"/>
    <property type="match status" value="1"/>
</dbReference>
<evidence type="ECO:0000313" key="9">
    <source>
        <dbReference type="EMBL" id="QKW51436.1"/>
    </source>
</evidence>
<dbReference type="PANTHER" id="PTHR43289">
    <property type="entry name" value="MITOGEN-ACTIVATED PROTEIN KINASE KINASE KINASE 20-RELATED"/>
    <property type="match status" value="1"/>
</dbReference>
<dbReference type="PANTHER" id="PTHR43289:SF34">
    <property type="entry name" value="SERINE_THREONINE-PROTEIN KINASE YBDM-RELATED"/>
    <property type="match status" value="1"/>
</dbReference>
<proteinExistence type="predicted"/>
<dbReference type="SUPFAM" id="SSF56112">
    <property type="entry name" value="Protein kinase-like (PK-like)"/>
    <property type="match status" value="1"/>
</dbReference>
<feature type="transmembrane region" description="Helical" evidence="7">
    <location>
        <begin position="589"/>
        <end position="611"/>
    </location>
</feature>
<feature type="transmembrane region" description="Helical" evidence="7">
    <location>
        <begin position="423"/>
        <end position="444"/>
    </location>
</feature>
<dbReference type="Proteomes" id="UP000509303">
    <property type="component" value="Chromosome"/>
</dbReference>
<organism evidence="9 10">
    <name type="scientific">Streptomyces buecherae</name>
    <dbReference type="NCBI Taxonomy" id="2763006"/>
    <lineage>
        <taxon>Bacteria</taxon>
        <taxon>Bacillati</taxon>
        <taxon>Actinomycetota</taxon>
        <taxon>Actinomycetes</taxon>
        <taxon>Kitasatosporales</taxon>
        <taxon>Streptomycetaceae</taxon>
        <taxon>Streptomyces</taxon>
    </lineage>
</organism>
<dbReference type="Gene3D" id="3.30.200.20">
    <property type="entry name" value="Phosphorylase Kinase, domain 1"/>
    <property type="match status" value="1"/>
</dbReference>
<protein>
    <submittedName>
        <fullName evidence="9">DUF4328 domain-containing protein</fullName>
    </submittedName>
</protein>
<feature type="transmembrane region" description="Helical" evidence="7">
    <location>
        <begin position="558"/>
        <end position="577"/>
    </location>
</feature>
<dbReference type="CDD" id="cd14014">
    <property type="entry name" value="STKc_PknB_like"/>
    <property type="match status" value="1"/>
</dbReference>
<feature type="region of interest" description="Disordered" evidence="6">
    <location>
        <begin position="318"/>
        <end position="394"/>
    </location>
</feature>
<feature type="region of interest" description="Disordered" evidence="6">
    <location>
        <begin position="622"/>
        <end position="645"/>
    </location>
</feature>
<keyword evidence="7" id="KW-0472">Membrane</keyword>
<feature type="binding site" evidence="5">
    <location>
        <position position="43"/>
    </location>
    <ligand>
        <name>ATP</name>
        <dbReference type="ChEBI" id="CHEBI:30616"/>
    </ligand>
</feature>
<dbReference type="AlphaFoldDB" id="A0A7H8NAR1"/>
<evidence type="ECO:0000256" key="7">
    <source>
        <dbReference type="SAM" id="Phobius"/>
    </source>
</evidence>
<evidence type="ECO:0000256" key="1">
    <source>
        <dbReference type="ARBA" id="ARBA00022679"/>
    </source>
</evidence>
<keyword evidence="3" id="KW-0418">Kinase</keyword>
<dbReference type="InterPro" id="IPR011009">
    <property type="entry name" value="Kinase-like_dom_sf"/>
</dbReference>
<keyword evidence="10" id="KW-1185">Reference proteome</keyword>
<dbReference type="SMART" id="SM00220">
    <property type="entry name" value="S_TKc"/>
    <property type="match status" value="1"/>
</dbReference>
<evidence type="ECO:0000256" key="5">
    <source>
        <dbReference type="PROSITE-ProRule" id="PRU10141"/>
    </source>
</evidence>
<evidence type="ECO:0000313" key="10">
    <source>
        <dbReference type="Proteomes" id="UP000509303"/>
    </source>
</evidence>
<feature type="domain" description="Protein kinase" evidence="8">
    <location>
        <begin position="15"/>
        <end position="271"/>
    </location>
</feature>